<dbReference type="SUPFAM" id="SSF53756">
    <property type="entry name" value="UDP-Glycosyltransferase/glycogen phosphorylase"/>
    <property type="match status" value="1"/>
</dbReference>
<evidence type="ECO:0000259" key="2">
    <source>
        <dbReference type="Pfam" id="PF13524"/>
    </source>
</evidence>
<dbReference type="GO" id="GO:0016740">
    <property type="term" value="F:transferase activity"/>
    <property type="evidence" value="ECO:0007669"/>
    <property type="project" value="UniProtKB-KW"/>
</dbReference>
<dbReference type="eggNOG" id="COG0463">
    <property type="taxonomic scope" value="Bacteria"/>
</dbReference>
<evidence type="ECO:0000313" key="3">
    <source>
        <dbReference type="EMBL" id="EJN83965.1"/>
    </source>
</evidence>
<comment type="caution">
    <text evidence="3">The sequence shown here is derived from an EMBL/GenBank/DDBJ whole genome shotgun (WGS) entry which is preliminary data.</text>
</comment>
<dbReference type="EMBL" id="ALJK01000187">
    <property type="protein sequence ID" value="EJN83965.1"/>
    <property type="molecule type" value="Genomic_DNA"/>
</dbReference>
<organism evidence="3 4">
    <name type="scientific">Actinomyces naeslundii (strain ATCC 12104 / DSM 43013 / CCUG 2238 / JCM 8349 / NCTC 10301 / Howell 279)</name>
    <dbReference type="NCBI Taxonomy" id="1115803"/>
    <lineage>
        <taxon>Bacteria</taxon>
        <taxon>Bacillati</taxon>
        <taxon>Actinomycetota</taxon>
        <taxon>Actinomycetes</taxon>
        <taxon>Actinomycetales</taxon>
        <taxon>Actinomycetaceae</taxon>
        <taxon>Actinomyces</taxon>
    </lineage>
</organism>
<feature type="region of interest" description="Disordered" evidence="1">
    <location>
        <begin position="54"/>
        <end position="73"/>
    </location>
</feature>
<dbReference type="Gene3D" id="3.40.50.2000">
    <property type="entry name" value="Glycogen Phosphorylase B"/>
    <property type="match status" value="1"/>
</dbReference>
<dbReference type="Gene3D" id="3.90.550.10">
    <property type="entry name" value="Spore Coat Polysaccharide Biosynthesis Protein SpsA, Chain A"/>
    <property type="match status" value="1"/>
</dbReference>
<protein>
    <submittedName>
        <fullName evidence="3">Glycosyltransferases group 1</fullName>
    </submittedName>
</protein>
<proteinExistence type="predicted"/>
<dbReference type="InterPro" id="IPR029044">
    <property type="entry name" value="Nucleotide-diphossugar_trans"/>
</dbReference>
<dbReference type="PATRIC" id="fig|1115803.3.peg.2130"/>
<dbReference type="Proteomes" id="UP000007814">
    <property type="component" value="Unassembled WGS sequence"/>
</dbReference>
<name>J2ZNA2_ACTNH</name>
<evidence type="ECO:0000313" key="4">
    <source>
        <dbReference type="Proteomes" id="UP000007814"/>
    </source>
</evidence>
<dbReference type="AlphaFoldDB" id="J2ZNA2"/>
<reference evidence="3 4" key="1">
    <citation type="submission" date="2012-07" db="EMBL/GenBank/DDBJ databases">
        <authorList>
            <person name="Durkin A.S."/>
            <person name="McCorrison J."/>
            <person name="Torralba M."/>
            <person name="Gillis M."/>
            <person name="Methe B."/>
            <person name="Sutton G."/>
            <person name="Nelson K.E."/>
        </authorList>
    </citation>
    <scope>NUCLEOTIDE SEQUENCE [LARGE SCALE GENOMIC DNA]</scope>
    <source>
        <strain evidence="4">ATCC 12104 / DSM 43013 / CCUG 2238 / JCM 8349 / NCTC 10301 / Howell 279</strain>
    </source>
</reference>
<gene>
    <name evidence="3" type="ORF">HMPREF1129_1123</name>
</gene>
<keyword evidence="3" id="KW-0808">Transferase</keyword>
<feature type="domain" description="Spore protein YkvP/CgeB glycosyl transferase-like" evidence="2">
    <location>
        <begin position="285"/>
        <end position="401"/>
    </location>
</feature>
<dbReference type="eggNOG" id="COG4641">
    <property type="taxonomic scope" value="Bacteria"/>
</dbReference>
<dbReference type="SUPFAM" id="SSF53448">
    <property type="entry name" value="Nucleotide-diphospho-sugar transferases"/>
    <property type="match status" value="1"/>
</dbReference>
<dbReference type="Pfam" id="PF13524">
    <property type="entry name" value="Glyco_trans_1_2"/>
    <property type="match status" value="1"/>
</dbReference>
<accession>J2ZNA2</accession>
<evidence type="ECO:0000256" key="1">
    <source>
        <dbReference type="SAM" id="MobiDB-lite"/>
    </source>
</evidence>
<sequence length="641" mass="72136">MSAEDSRMTRRPAPELRRALWHLRHSGLAGLREHLRRRRATAWARPRRWASRRRDQTSFPDWPLPSPKETGPRHDVTVGVIADEFTALALSYEWRAVPLTPTGWCEQLDQTPIDLLFVESAWHGNDDTWRFQVIGPQGPSGHLREMVTALRKQGVPTVFWNKEDPAHYDEAIETARLFDWVFTTDEAMVEHYQRDLGHDRVGILPFAAQPTIHNPIRPLGDDSNPLTLRDVAFAGTYFAHKYPERREQMEIVLGGALDVSARLPHGLDIFSRYLDGDDTYQFPSPWDSHVRGSLSYPQMLSAYRAYAVFLNVSSVVGSPSMLPRRVIEVLACGTPVVTTPTPATDRLLPAGTLAKVSDRVGAGLTVRALVANPLLGEYMTYLAQREIWAHHTYSHRVDTVLRAVGLGERARRRPTIAPLVATIRPEQVDHVLETLACQQQVTMAPVILTHGFTPRASSRARARELGLEIDWVTAETSTPLGSCYNIMLTRVEADYIAKMDDDDLYGDHYLFEALAAVDYSRAEVVGKHAHYVHLTGPDLTVLRFGDWEHRYTTFVSGPTLVVRADLARDINFPETTIGEDTGFLNECVRVGARIYSASRFGFVQRRGTTFGHTWGISNTEVLATSTISHWGPPHEMEMPTL</sequence>
<dbReference type="InterPro" id="IPR055259">
    <property type="entry name" value="YkvP/CgeB_Glyco_trans-like"/>
</dbReference>